<gene>
    <name evidence="11" type="ORF">AB6A40_003148</name>
</gene>
<dbReference type="Pfam" id="PF00153">
    <property type="entry name" value="Mito_carr"/>
    <property type="match status" value="3"/>
</dbReference>
<sequence>MYKEDRQETGRSSNDKQCGGKTNFLREGRKKVPEPESRHTKSPRAVFASLASGAFAGAIAKTVIAPLDRTKINFQVSRTRRYSIKAALKFVRHTYNTTGFFSLWRGNSATMARVIPYAAIQFASHEEAKRLLKVDANGEKTPGKRYVAGSVAGVSATIITFPLDTAKAILSTSSKAEYCTLRSVFIKTIKNVGIRSLYRGLIPTLVGVIPYAGASFYTFESLKILYHETYGERITPMYRLLCGAFAGLVGQTSSYPLDIVRRRMQTGRIPPGQGFLITLYHIWRDEGIQRGLYKGLSMNWIKGPVAVGVSFTIYDYTIHYARRLMRVEKQVDSAFLEKVRHKMKTAAN</sequence>
<evidence type="ECO:0000313" key="11">
    <source>
        <dbReference type="EMBL" id="MFH4976439.1"/>
    </source>
</evidence>
<evidence type="ECO:0000256" key="2">
    <source>
        <dbReference type="ARBA" id="ARBA00006375"/>
    </source>
</evidence>
<keyword evidence="10" id="KW-1133">Transmembrane helix</keyword>
<dbReference type="GO" id="GO:0016020">
    <property type="term" value="C:membrane"/>
    <property type="evidence" value="ECO:0007669"/>
    <property type="project" value="UniProtKB-SubCell"/>
</dbReference>
<evidence type="ECO:0000256" key="6">
    <source>
        <dbReference type="ARBA" id="ARBA00023136"/>
    </source>
</evidence>
<feature type="region of interest" description="Disordered" evidence="9">
    <location>
        <begin position="1"/>
        <end position="43"/>
    </location>
</feature>
<keyword evidence="5" id="KW-0677">Repeat</keyword>
<accession>A0ABD6E8Q2</accession>
<keyword evidence="6 7" id="KW-0472">Membrane</keyword>
<reference evidence="11 12" key="1">
    <citation type="submission" date="2024-08" db="EMBL/GenBank/DDBJ databases">
        <title>Gnathostoma spinigerum genome.</title>
        <authorList>
            <person name="Gonzalez-Bertolin B."/>
            <person name="Monzon S."/>
            <person name="Zaballos A."/>
            <person name="Jimenez P."/>
            <person name="Dekumyoy P."/>
            <person name="Varona S."/>
            <person name="Cuesta I."/>
            <person name="Sumanam S."/>
            <person name="Adisakwattana P."/>
            <person name="Gasser R.B."/>
            <person name="Hernandez-Gonzalez A."/>
            <person name="Young N.D."/>
            <person name="Perteguer M.J."/>
        </authorList>
    </citation>
    <scope>NUCLEOTIDE SEQUENCE [LARGE SCALE GENOMIC DNA]</scope>
    <source>
        <strain evidence="11">AL3</strain>
        <tissue evidence="11">Liver</tissue>
    </source>
</reference>
<organism evidence="11 12">
    <name type="scientific">Gnathostoma spinigerum</name>
    <dbReference type="NCBI Taxonomy" id="75299"/>
    <lineage>
        <taxon>Eukaryota</taxon>
        <taxon>Metazoa</taxon>
        <taxon>Ecdysozoa</taxon>
        <taxon>Nematoda</taxon>
        <taxon>Chromadorea</taxon>
        <taxon>Rhabditida</taxon>
        <taxon>Spirurina</taxon>
        <taxon>Gnathostomatomorpha</taxon>
        <taxon>Gnathostomatoidea</taxon>
        <taxon>Gnathostomatidae</taxon>
        <taxon>Gnathostoma</taxon>
    </lineage>
</organism>
<feature type="transmembrane region" description="Helical" evidence="10">
    <location>
        <begin position="197"/>
        <end position="217"/>
    </location>
</feature>
<feature type="compositionally biased region" description="Basic and acidic residues" evidence="9">
    <location>
        <begin position="24"/>
        <end position="39"/>
    </location>
</feature>
<evidence type="ECO:0000256" key="3">
    <source>
        <dbReference type="ARBA" id="ARBA00022448"/>
    </source>
</evidence>
<evidence type="ECO:0008006" key="13">
    <source>
        <dbReference type="Google" id="ProtNLM"/>
    </source>
</evidence>
<dbReference type="PRINTS" id="PR00926">
    <property type="entry name" value="MITOCARRIER"/>
</dbReference>
<dbReference type="AlphaFoldDB" id="A0ABD6E8Q2"/>
<dbReference type="Proteomes" id="UP001608902">
    <property type="component" value="Unassembled WGS sequence"/>
</dbReference>
<keyword evidence="12" id="KW-1185">Reference proteome</keyword>
<keyword evidence="3 8" id="KW-0813">Transport</keyword>
<evidence type="ECO:0000256" key="4">
    <source>
        <dbReference type="ARBA" id="ARBA00022692"/>
    </source>
</evidence>
<proteinExistence type="inferred from homology"/>
<feature type="repeat" description="Solcar" evidence="7">
    <location>
        <begin position="140"/>
        <end position="225"/>
    </location>
</feature>
<feature type="repeat" description="Solcar" evidence="7">
    <location>
        <begin position="44"/>
        <end position="131"/>
    </location>
</feature>
<dbReference type="SUPFAM" id="SSF103506">
    <property type="entry name" value="Mitochondrial carrier"/>
    <property type="match status" value="1"/>
</dbReference>
<dbReference type="InterPro" id="IPR018108">
    <property type="entry name" value="MCP_transmembrane"/>
</dbReference>
<dbReference type="PANTHER" id="PTHR24089">
    <property type="entry name" value="SOLUTE CARRIER FAMILY 25"/>
    <property type="match status" value="1"/>
</dbReference>
<comment type="subcellular location">
    <subcellularLocation>
        <location evidence="1">Membrane</location>
        <topology evidence="1">Multi-pass membrane protein</topology>
    </subcellularLocation>
</comment>
<evidence type="ECO:0000256" key="8">
    <source>
        <dbReference type="RuleBase" id="RU000488"/>
    </source>
</evidence>
<protein>
    <recommendedName>
        <fullName evidence="13">Mitochondrial coenzyme A transporter SLC25A42</fullName>
    </recommendedName>
</protein>
<dbReference type="PROSITE" id="PS50920">
    <property type="entry name" value="SOLCAR"/>
    <property type="match status" value="3"/>
</dbReference>
<dbReference type="EMBL" id="JBGFUD010001557">
    <property type="protein sequence ID" value="MFH4976439.1"/>
    <property type="molecule type" value="Genomic_DNA"/>
</dbReference>
<evidence type="ECO:0000256" key="7">
    <source>
        <dbReference type="PROSITE-ProRule" id="PRU00282"/>
    </source>
</evidence>
<feature type="transmembrane region" description="Helical" evidence="10">
    <location>
        <begin position="237"/>
        <end position="257"/>
    </location>
</feature>
<evidence type="ECO:0000256" key="10">
    <source>
        <dbReference type="SAM" id="Phobius"/>
    </source>
</evidence>
<evidence type="ECO:0000256" key="5">
    <source>
        <dbReference type="ARBA" id="ARBA00022737"/>
    </source>
</evidence>
<dbReference type="InterPro" id="IPR002067">
    <property type="entry name" value="MCP"/>
</dbReference>
<comment type="caution">
    <text evidence="11">The sequence shown here is derived from an EMBL/GenBank/DDBJ whole genome shotgun (WGS) entry which is preliminary data.</text>
</comment>
<evidence type="ECO:0000256" key="1">
    <source>
        <dbReference type="ARBA" id="ARBA00004141"/>
    </source>
</evidence>
<comment type="similarity">
    <text evidence="2 8">Belongs to the mitochondrial carrier (TC 2.A.29) family.</text>
</comment>
<evidence type="ECO:0000313" key="12">
    <source>
        <dbReference type="Proteomes" id="UP001608902"/>
    </source>
</evidence>
<evidence type="ECO:0000256" key="9">
    <source>
        <dbReference type="SAM" id="MobiDB-lite"/>
    </source>
</evidence>
<dbReference type="Gene3D" id="1.50.40.10">
    <property type="entry name" value="Mitochondrial carrier domain"/>
    <property type="match status" value="1"/>
</dbReference>
<keyword evidence="4 7" id="KW-0812">Transmembrane</keyword>
<feature type="repeat" description="Solcar" evidence="7">
    <location>
        <begin position="234"/>
        <end position="320"/>
    </location>
</feature>
<name>A0ABD6E8Q2_9BILA</name>
<dbReference type="InterPro" id="IPR023395">
    <property type="entry name" value="MCP_dom_sf"/>
</dbReference>